<dbReference type="InterPro" id="IPR000997">
    <property type="entry name" value="Cholinesterase"/>
</dbReference>
<keyword evidence="4" id="KW-1015">Disulfide bond</keyword>
<dbReference type="Pfam" id="PF00135">
    <property type="entry name" value="COesterase"/>
    <property type="match status" value="1"/>
</dbReference>
<dbReference type="SUPFAM" id="SSF53474">
    <property type="entry name" value="alpha/beta-Hydrolases"/>
    <property type="match status" value="1"/>
</dbReference>
<evidence type="ECO:0000313" key="9">
    <source>
        <dbReference type="EMBL" id="UYV67758.1"/>
    </source>
</evidence>
<comment type="catalytic activity">
    <reaction evidence="6">
        <text>acetylcholine + H2O = choline + acetate + H(+)</text>
        <dbReference type="Rhea" id="RHEA:17561"/>
        <dbReference type="ChEBI" id="CHEBI:15354"/>
        <dbReference type="ChEBI" id="CHEBI:15355"/>
        <dbReference type="ChEBI" id="CHEBI:15377"/>
        <dbReference type="ChEBI" id="CHEBI:15378"/>
        <dbReference type="ChEBI" id="CHEBI:30089"/>
        <dbReference type="EC" id="3.1.1.7"/>
    </reaction>
</comment>
<evidence type="ECO:0000256" key="7">
    <source>
        <dbReference type="RuleBase" id="RU361235"/>
    </source>
</evidence>
<dbReference type="EMBL" id="CP092867">
    <property type="protein sequence ID" value="UYV67758.1"/>
    <property type="molecule type" value="Genomic_DNA"/>
</dbReference>
<proteinExistence type="inferred from homology"/>
<dbReference type="InterPro" id="IPR029058">
    <property type="entry name" value="AB_hydrolase_fold"/>
</dbReference>
<dbReference type="PANTHER" id="PTHR43918:SF4">
    <property type="entry name" value="CARBOXYLIC ESTER HYDROLASE"/>
    <property type="match status" value="1"/>
</dbReference>
<organism evidence="9 10">
    <name type="scientific">Cordylochernes scorpioides</name>
    <dbReference type="NCBI Taxonomy" id="51811"/>
    <lineage>
        <taxon>Eukaryota</taxon>
        <taxon>Metazoa</taxon>
        <taxon>Ecdysozoa</taxon>
        <taxon>Arthropoda</taxon>
        <taxon>Chelicerata</taxon>
        <taxon>Arachnida</taxon>
        <taxon>Pseudoscorpiones</taxon>
        <taxon>Cheliferoidea</taxon>
        <taxon>Chernetidae</taxon>
        <taxon>Cordylochernes</taxon>
    </lineage>
</organism>
<dbReference type="InterPro" id="IPR002018">
    <property type="entry name" value="CarbesteraseB"/>
</dbReference>
<evidence type="ECO:0000256" key="5">
    <source>
        <dbReference type="ARBA" id="ARBA00023180"/>
    </source>
</evidence>
<gene>
    <name evidence="9" type="ORF">LAZ67_5001916</name>
</gene>
<keyword evidence="2" id="KW-0719">Serine esterase</keyword>
<comment type="similarity">
    <text evidence="1 7">Belongs to the type-B carboxylesterase/lipase family.</text>
</comment>
<keyword evidence="3 7" id="KW-0378">Hydrolase</keyword>
<dbReference type="Proteomes" id="UP001235939">
    <property type="component" value="Chromosome 05"/>
</dbReference>
<dbReference type="PANTHER" id="PTHR43918">
    <property type="entry name" value="ACETYLCHOLINESTERASE"/>
    <property type="match status" value="1"/>
</dbReference>
<evidence type="ECO:0000259" key="8">
    <source>
        <dbReference type="Pfam" id="PF00135"/>
    </source>
</evidence>
<name>A0ABY6KG02_9ARAC</name>
<dbReference type="EC" id="3.1.1.-" evidence="7"/>
<evidence type="ECO:0000313" key="10">
    <source>
        <dbReference type="Proteomes" id="UP001235939"/>
    </source>
</evidence>
<evidence type="ECO:0000256" key="3">
    <source>
        <dbReference type="ARBA" id="ARBA00022801"/>
    </source>
</evidence>
<evidence type="ECO:0000256" key="6">
    <source>
        <dbReference type="ARBA" id="ARBA00048484"/>
    </source>
</evidence>
<accession>A0ABY6KG02</accession>
<protein>
    <recommendedName>
        <fullName evidence="7">Carboxylic ester hydrolase</fullName>
        <ecNumber evidence="7">3.1.1.-</ecNumber>
    </recommendedName>
</protein>
<keyword evidence="5" id="KW-0325">Glycoprotein</keyword>
<dbReference type="InterPro" id="IPR050654">
    <property type="entry name" value="AChE-related_enzymes"/>
</dbReference>
<keyword evidence="10" id="KW-1185">Reference proteome</keyword>
<dbReference type="PROSITE" id="PS00122">
    <property type="entry name" value="CARBOXYLESTERASE_B_1"/>
    <property type="match status" value="1"/>
</dbReference>
<reference evidence="9 10" key="1">
    <citation type="submission" date="2022-01" db="EMBL/GenBank/DDBJ databases">
        <title>A chromosomal length assembly of Cordylochernes scorpioides.</title>
        <authorList>
            <person name="Zeh D."/>
            <person name="Zeh J."/>
        </authorList>
    </citation>
    <scope>NUCLEOTIDE SEQUENCE [LARGE SCALE GENOMIC DNA]</scope>
    <source>
        <strain evidence="9">IN4F17</strain>
        <tissue evidence="9">Whole Body</tissue>
    </source>
</reference>
<feature type="domain" description="Carboxylesterase type B" evidence="8">
    <location>
        <begin position="2"/>
        <end position="477"/>
    </location>
</feature>
<evidence type="ECO:0000256" key="2">
    <source>
        <dbReference type="ARBA" id="ARBA00022487"/>
    </source>
</evidence>
<dbReference type="PRINTS" id="PR00878">
    <property type="entry name" value="CHOLNESTRASE"/>
</dbReference>
<dbReference type="InterPro" id="IPR019826">
    <property type="entry name" value="Carboxylesterase_B_AS"/>
</dbReference>
<sequence>MGRIRGMRKVSIANKELDIFLGIPYAKPPLGELRFKKPVEIEAYLGEIIAHSFPKACLQVSGLGGWEHYKRLNMSENCLYLNIWVPISKNLNSEPKGVLVWIHGGAFASGSSSESRYNGEMIAAHGDVIVVSMNYRLGAMGFLNGGTQDGPGNMGLYDQNMALRWIRNNIGFFGGNPEMVTLFGESAGGICVGFHLTSPFSKGLFKRAIIQSGVPNMPTNFNYEQTLKFAQNFAQNANCTSANLNIKRNPVPIFNCLRSKSPEELLKAEYEVRNEIKLHALFRPVVGEDFIPYRRLIPLEPEHINDKDLIIGITSDEGSRFVLDHFSDIMSRTKITKSLAYSAFIQYLEATDRWEIMKEKLDAYFRGISEDDYMGVKKAMSALLTDWLFKCPSYEFASLFSARNNDVFFYYFNHMYSGMEMNPDKEWIGVTHFEDIQFIFGHSLRSDMIPNEANYTSNEKKFSLDMIELWSSFAKNG</sequence>
<dbReference type="Gene3D" id="3.40.50.1820">
    <property type="entry name" value="alpha/beta hydrolase"/>
    <property type="match status" value="1"/>
</dbReference>
<evidence type="ECO:0000256" key="1">
    <source>
        <dbReference type="ARBA" id="ARBA00005964"/>
    </source>
</evidence>
<evidence type="ECO:0000256" key="4">
    <source>
        <dbReference type="ARBA" id="ARBA00023157"/>
    </source>
</evidence>